<dbReference type="Pfam" id="PF00389">
    <property type="entry name" value="2-Hacid_dh"/>
    <property type="match status" value="1"/>
</dbReference>
<dbReference type="Pfam" id="PF02826">
    <property type="entry name" value="2-Hacid_dh_C"/>
    <property type="match status" value="1"/>
</dbReference>
<evidence type="ECO:0000256" key="4">
    <source>
        <dbReference type="RuleBase" id="RU003719"/>
    </source>
</evidence>
<dbReference type="AlphaFoldDB" id="A0A291T861"/>
<evidence type="ECO:0000259" key="6">
    <source>
        <dbReference type="Pfam" id="PF02826"/>
    </source>
</evidence>
<dbReference type="PANTHER" id="PTHR43761">
    <property type="entry name" value="D-ISOMER SPECIFIC 2-HYDROXYACID DEHYDROGENASE FAMILY PROTEIN (AFU_ORTHOLOGUE AFUA_1G13630)"/>
    <property type="match status" value="1"/>
</dbReference>
<evidence type="ECO:0000256" key="2">
    <source>
        <dbReference type="ARBA" id="ARBA00023002"/>
    </source>
</evidence>
<dbReference type="InterPro" id="IPR006139">
    <property type="entry name" value="D-isomer_2_OHA_DH_cat_dom"/>
</dbReference>
<evidence type="ECO:0000259" key="5">
    <source>
        <dbReference type="Pfam" id="PF00389"/>
    </source>
</evidence>
<dbReference type="SUPFAM" id="SSF51735">
    <property type="entry name" value="NAD(P)-binding Rossmann-fold domains"/>
    <property type="match status" value="1"/>
</dbReference>
<proteinExistence type="inferred from homology"/>
<keyword evidence="3" id="KW-0520">NAD</keyword>
<dbReference type="PANTHER" id="PTHR43761:SF1">
    <property type="entry name" value="D-ISOMER SPECIFIC 2-HYDROXYACID DEHYDROGENASE CATALYTIC DOMAIN-CONTAINING PROTEIN-RELATED"/>
    <property type="match status" value="1"/>
</dbReference>
<evidence type="ECO:0000313" key="7">
    <source>
        <dbReference type="EMBL" id="ATL89332.1"/>
    </source>
</evidence>
<protein>
    <submittedName>
        <fullName evidence="7">Lactate dehydrogenase</fullName>
    </submittedName>
</protein>
<dbReference type="CDD" id="cd12162">
    <property type="entry name" value="2-Hacid_dh_4"/>
    <property type="match status" value="1"/>
</dbReference>
<dbReference type="InterPro" id="IPR029753">
    <property type="entry name" value="D-isomer_DH_CS"/>
</dbReference>
<name>A0A291T861_9FIRM</name>
<dbReference type="Gene3D" id="3.40.50.720">
    <property type="entry name" value="NAD(P)-binding Rossmann-like Domain"/>
    <property type="match status" value="2"/>
</dbReference>
<dbReference type="GO" id="GO:0051287">
    <property type="term" value="F:NAD binding"/>
    <property type="evidence" value="ECO:0007669"/>
    <property type="project" value="InterPro"/>
</dbReference>
<feature type="domain" description="D-isomer specific 2-hydroxyacid dehydrogenase catalytic" evidence="5">
    <location>
        <begin position="36"/>
        <end position="318"/>
    </location>
</feature>
<dbReference type="Proteomes" id="UP000223709">
    <property type="component" value="Chromosome"/>
</dbReference>
<dbReference type="EMBL" id="CP023819">
    <property type="protein sequence ID" value="ATL89332.1"/>
    <property type="molecule type" value="Genomic_DNA"/>
</dbReference>
<feature type="domain" description="D-isomer specific 2-hydroxyacid dehydrogenase NAD-binding" evidence="6">
    <location>
        <begin position="109"/>
        <end position="288"/>
    </location>
</feature>
<dbReference type="InterPro" id="IPR050418">
    <property type="entry name" value="D-iso_2-hydroxyacid_DH_PdxB"/>
</dbReference>
<dbReference type="InterPro" id="IPR006140">
    <property type="entry name" value="D-isomer_DH_NAD-bd"/>
</dbReference>
<evidence type="ECO:0000256" key="1">
    <source>
        <dbReference type="ARBA" id="ARBA00005854"/>
    </source>
</evidence>
<dbReference type="InterPro" id="IPR036291">
    <property type="entry name" value="NAD(P)-bd_dom_sf"/>
</dbReference>
<sequence length="320" mass="35288">MKAVILESYVMEEGDLDWSGVKALVPDTTSYVRTAYEEIAPRIGEADIVLLNKCRMDEKILQQCPNLKWVGIIATGTDNLDLEACRRHGVAVANVPGYSTYSVAQMTFSLLLAICQCAERYNRAVKQGCWQLDIPESIGLLPQMELYGKTYGVYGYGSIGRQSARIARAFGMEVLVCTRTVRPEYAADGVEFVDYDTLLRRCDILSLHCPATPQTRGLVNAEALAKMKPGAILLNTARGALVDEEAVAAALHSGQLGFYGADAFVTEPLPQESPLRAEPHAILTPHIAWTTREALQNLMDITTRNLRTWLEGNGEHIVNR</sequence>
<dbReference type="PROSITE" id="PS00671">
    <property type="entry name" value="D_2_HYDROXYACID_DH_3"/>
    <property type="match status" value="1"/>
</dbReference>
<comment type="similarity">
    <text evidence="1 4">Belongs to the D-isomer specific 2-hydroxyacid dehydrogenase family.</text>
</comment>
<reference evidence="7 8" key="1">
    <citation type="submission" date="2017-10" db="EMBL/GenBank/DDBJ databases">
        <title>Complete Genome Sequence of Faecalibacterium prausnitzii isolated from the gut of healthy adult Indian.</title>
        <authorList>
            <person name="Bag S."/>
            <person name="Ghosh T.S."/>
            <person name="Das B."/>
        </authorList>
    </citation>
    <scope>NUCLEOTIDE SEQUENCE [LARGE SCALE GENOMIC DNA]</scope>
    <source>
        <strain evidence="7 8">Indica</strain>
    </source>
</reference>
<evidence type="ECO:0000256" key="3">
    <source>
        <dbReference type="ARBA" id="ARBA00023027"/>
    </source>
</evidence>
<dbReference type="GO" id="GO:0016616">
    <property type="term" value="F:oxidoreductase activity, acting on the CH-OH group of donors, NAD or NADP as acceptor"/>
    <property type="evidence" value="ECO:0007669"/>
    <property type="project" value="InterPro"/>
</dbReference>
<dbReference type="PROSITE" id="PS00670">
    <property type="entry name" value="D_2_HYDROXYACID_DH_2"/>
    <property type="match status" value="1"/>
</dbReference>
<accession>A0A291T861</accession>
<keyword evidence="2 4" id="KW-0560">Oxidoreductase</keyword>
<dbReference type="RefSeq" id="WP_098922750.1">
    <property type="nucleotide sequence ID" value="NZ_CP023819.1"/>
</dbReference>
<gene>
    <name evidence="7" type="ORF">CRH10_02910</name>
</gene>
<evidence type="ECO:0000313" key="8">
    <source>
        <dbReference type="Proteomes" id="UP000223709"/>
    </source>
</evidence>
<dbReference type="SUPFAM" id="SSF52283">
    <property type="entry name" value="Formate/glycerate dehydrogenase catalytic domain-like"/>
    <property type="match status" value="1"/>
</dbReference>
<organism evidence="7 8">
    <name type="scientific">Faecalibacterium prausnitzii</name>
    <dbReference type="NCBI Taxonomy" id="853"/>
    <lineage>
        <taxon>Bacteria</taxon>
        <taxon>Bacillati</taxon>
        <taxon>Bacillota</taxon>
        <taxon>Clostridia</taxon>
        <taxon>Eubacteriales</taxon>
        <taxon>Oscillospiraceae</taxon>
        <taxon>Faecalibacterium</taxon>
    </lineage>
</organism>